<keyword evidence="3" id="KW-0274">FAD</keyword>
<dbReference type="OrthoDB" id="16820at2759"/>
<dbReference type="InterPro" id="IPR050493">
    <property type="entry name" value="FAD-dep_Monooxygenase_BioMet"/>
</dbReference>
<comment type="caution">
    <text evidence="8">The sequence shown here is derived from an EMBL/GenBank/DDBJ whole genome shotgun (WGS) entry which is preliminary data.</text>
</comment>
<reference evidence="8 9" key="1">
    <citation type="submission" date="2015-06" db="EMBL/GenBank/DDBJ databases">
        <title>Talaromyces atroroseus IBT 11181 draft genome.</title>
        <authorList>
            <person name="Rasmussen K.B."/>
            <person name="Rasmussen S."/>
            <person name="Petersen B."/>
            <person name="Sicheritz-Ponten T."/>
            <person name="Mortensen U.H."/>
            <person name="Thrane U."/>
        </authorList>
    </citation>
    <scope>NUCLEOTIDE SEQUENCE [LARGE SCALE GENOMIC DNA]</scope>
    <source>
        <strain evidence="8 9">IBT 11181</strain>
    </source>
</reference>
<evidence type="ECO:0000256" key="2">
    <source>
        <dbReference type="ARBA" id="ARBA00022630"/>
    </source>
</evidence>
<evidence type="ECO:0000313" key="9">
    <source>
        <dbReference type="Proteomes" id="UP000214365"/>
    </source>
</evidence>
<dbReference type="Pfam" id="PF01494">
    <property type="entry name" value="FAD_binding_3"/>
    <property type="match status" value="1"/>
</dbReference>
<dbReference type="RefSeq" id="XP_020120070.1">
    <property type="nucleotide sequence ID" value="XM_020267258.1"/>
</dbReference>
<dbReference type="GeneID" id="31004690"/>
<dbReference type="PANTHER" id="PTHR13789">
    <property type="entry name" value="MONOOXYGENASE"/>
    <property type="match status" value="1"/>
</dbReference>
<evidence type="ECO:0000256" key="4">
    <source>
        <dbReference type="ARBA" id="ARBA00023002"/>
    </source>
</evidence>
<dbReference type="Proteomes" id="UP000214365">
    <property type="component" value="Unassembled WGS sequence"/>
</dbReference>
<dbReference type="Gene3D" id="3.50.50.60">
    <property type="entry name" value="FAD/NAD(P)-binding domain"/>
    <property type="match status" value="1"/>
</dbReference>
<keyword evidence="6" id="KW-0812">Transmembrane</keyword>
<feature type="transmembrane region" description="Helical" evidence="6">
    <location>
        <begin position="12"/>
        <end position="33"/>
    </location>
</feature>
<keyword evidence="5" id="KW-0503">Monooxygenase</keyword>
<dbReference type="PRINTS" id="PR00420">
    <property type="entry name" value="RNGMNOXGNASE"/>
</dbReference>
<accession>A0A225AWG0</accession>
<evidence type="ECO:0000256" key="1">
    <source>
        <dbReference type="ARBA" id="ARBA00007992"/>
    </source>
</evidence>
<dbReference type="InterPro" id="IPR002938">
    <property type="entry name" value="FAD-bd"/>
</dbReference>
<dbReference type="GO" id="GO:0071949">
    <property type="term" value="F:FAD binding"/>
    <property type="evidence" value="ECO:0007669"/>
    <property type="project" value="InterPro"/>
</dbReference>
<evidence type="ECO:0000256" key="6">
    <source>
        <dbReference type="SAM" id="Phobius"/>
    </source>
</evidence>
<dbReference type="AlphaFoldDB" id="A0A225AWG0"/>
<feature type="domain" description="FAD-binding" evidence="7">
    <location>
        <begin position="12"/>
        <end position="355"/>
    </location>
</feature>
<organism evidence="8 9">
    <name type="scientific">Talaromyces atroroseus</name>
    <dbReference type="NCBI Taxonomy" id="1441469"/>
    <lineage>
        <taxon>Eukaryota</taxon>
        <taxon>Fungi</taxon>
        <taxon>Dikarya</taxon>
        <taxon>Ascomycota</taxon>
        <taxon>Pezizomycotina</taxon>
        <taxon>Eurotiomycetes</taxon>
        <taxon>Eurotiomycetidae</taxon>
        <taxon>Eurotiales</taxon>
        <taxon>Trichocomaceae</taxon>
        <taxon>Talaromyces</taxon>
        <taxon>Talaromyces sect. Trachyspermi</taxon>
    </lineage>
</organism>
<name>A0A225AWG0_TALAT</name>
<dbReference type="GO" id="GO:0004497">
    <property type="term" value="F:monooxygenase activity"/>
    <property type="evidence" value="ECO:0007669"/>
    <property type="project" value="UniProtKB-KW"/>
</dbReference>
<keyword evidence="6" id="KW-1133">Transmembrane helix</keyword>
<proteinExistence type="inferred from homology"/>
<keyword evidence="9" id="KW-1185">Reference proteome</keyword>
<sequence>MAQLSSSQDEFHIAIVGAGIGGLTAGIALTRLLPSTVRVSIFEQARELREIGASIGIGPNGLRSLEKLGVDASAIDEVSFRQPDNRPFVYLHWQTGEVLKQTVHHNVSDRRHAMARFHRAHLQRLLLEKLPKGVKLHLSKRVKAVQVKPEQNGQGGVILTFEDRTTINADLLIGADGIHSSVRKTFVPDHTLRWTGGVTLRSTFDASLVEGIEGLPQNAVFYFGRERSLFASRLGKGQYTVVGSYQSNVDDPEDPYYNAKWNSEGDLETLRSYYKGWHPVAQALVNVVPYTRIFPNEMGVPLKSMTFHGRVVLIGDAGHTHGGAFAAGGALAINDAHALALALTHVWRAENQSRLSAHQLAQGLDLFDKTRRPHVNRLIELVQRITEPPLDAPKPAETAEESDEDFRKMISSMGDENWIAEHDVEAAFQAVLRDGDSAKL</sequence>
<dbReference type="SUPFAM" id="SSF51905">
    <property type="entry name" value="FAD/NAD(P)-binding domain"/>
    <property type="match status" value="1"/>
</dbReference>
<evidence type="ECO:0000313" key="8">
    <source>
        <dbReference type="EMBL" id="OKL59949.1"/>
    </source>
</evidence>
<evidence type="ECO:0000256" key="5">
    <source>
        <dbReference type="ARBA" id="ARBA00023033"/>
    </source>
</evidence>
<keyword evidence="4" id="KW-0560">Oxidoreductase</keyword>
<evidence type="ECO:0000259" key="7">
    <source>
        <dbReference type="Pfam" id="PF01494"/>
    </source>
</evidence>
<dbReference type="EMBL" id="LFMY01000006">
    <property type="protein sequence ID" value="OKL59949.1"/>
    <property type="molecule type" value="Genomic_DNA"/>
</dbReference>
<evidence type="ECO:0000256" key="3">
    <source>
        <dbReference type="ARBA" id="ARBA00022827"/>
    </source>
</evidence>
<dbReference type="PANTHER" id="PTHR13789:SF309">
    <property type="entry name" value="PUTATIVE (AFU_ORTHOLOGUE AFUA_6G14510)-RELATED"/>
    <property type="match status" value="1"/>
</dbReference>
<comment type="similarity">
    <text evidence="1">Belongs to the paxM FAD-dependent monooxygenase family.</text>
</comment>
<dbReference type="InterPro" id="IPR036188">
    <property type="entry name" value="FAD/NAD-bd_sf"/>
</dbReference>
<dbReference type="STRING" id="1441469.A0A225AWG0"/>
<gene>
    <name evidence="8" type="ORF">UA08_04934</name>
</gene>
<protein>
    <recommendedName>
        <fullName evidence="7">FAD-binding domain-containing protein</fullName>
    </recommendedName>
</protein>
<keyword evidence="6" id="KW-0472">Membrane</keyword>
<keyword evidence="2" id="KW-0285">Flavoprotein</keyword>